<protein>
    <recommendedName>
        <fullName evidence="2">SCP domain-containing protein</fullName>
    </recommendedName>
</protein>
<dbReference type="EMBL" id="CP022196">
    <property type="protein sequence ID" value="ATG49498.1"/>
    <property type="molecule type" value="Genomic_DNA"/>
</dbReference>
<dbReference type="InterPro" id="IPR035940">
    <property type="entry name" value="CAP_sf"/>
</dbReference>
<dbReference type="Pfam" id="PF00188">
    <property type="entry name" value="CAP"/>
    <property type="match status" value="1"/>
</dbReference>
<reference evidence="3 4" key="1">
    <citation type="submission" date="2017-06" db="EMBL/GenBank/DDBJ databases">
        <title>Celeribacter sp. TSPH2 complete genome sequence.</title>
        <authorList>
            <person name="Woo J.-H."/>
            <person name="Kim H.-S."/>
        </authorList>
    </citation>
    <scope>NUCLEOTIDE SEQUENCE [LARGE SCALE GENOMIC DNA]</scope>
    <source>
        <strain evidence="3 4">TSPH2</strain>
    </source>
</reference>
<dbReference type="AlphaFoldDB" id="A0A291GH57"/>
<dbReference type="Gene3D" id="3.40.33.10">
    <property type="entry name" value="CAP"/>
    <property type="match status" value="1"/>
</dbReference>
<accession>A0A291GH57</accession>
<dbReference type="RefSeq" id="WP_096806982.1">
    <property type="nucleotide sequence ID" value="NZ_CP022196.1"/>
</dbReference>
<dbReference type="PANTHER" id="PTHR31157:SF1">
    <property type="entry name" value="SCP DOMAIN-CONTAINING PROTEIN"/>
    <property type="match status" value="1"/>
</dbReference>
<dbReference type="InterPro" id="IPR014044">
    <property type="entry name" value="CAP_dom"/>
</dbReference>
<feature type="chain" id="PRO_5012900293" description="SCP domain-containing protein" evidence="1">
    <location>
        <begin position="27"/>
        <end position="166"/>
    </location>
</feature>
<evidence type="ECO:0000313" key="4">
    <source>
        <dbReference type="Proteomes" id="UP000217935"/>
    </source>
</evidence>
<keyword evidence="1" id="KW-0732">Signal</keyword>
<proteinExistence type="predicted"/>
<dbReference type="Proteomes" id="UP000217935">
    <property type="component" value="Chromosome"/>
</dbReference>
<dbReference type="SUPFAM" id="SSF55797">
    <property type="entry name" value="PR-1-like"/>
    <property type="match status" value="1"/>
</dbReference>
<dbReference type="CDD" id="cd05379">
    <property type="entry name" value="CAP_bacterial"/>
    <property type="match status" value="1"/>
</dbReference>
<organism evidence="3 4">
    <name type="scientific">Celeribacter ethanolicus</name>
    <dbReference type="NCBI Taxonomy" id="1758178"/>
    <lineage>
        <taxon>Bacteria</taxon>
        <taxon>Pseudomonadati</taxon>
        <taxon>Pseudomonadota</taxon>
        <taxon>Alphaproteobacteria</taxon>
        <taxon>Rhodobacterales</taxon>
        <taxon>Roseobacteraceae</taxon>
        <taxon>Celeribacter</taxon>
    </lineage>
</organism>
<dbReference type="KEGG" id="ceh:CEW89_19090"/>
<evidence type="ECO:0000313" key="3">
    <source>
        <dbReference type="EMBL" id="ATG49498.1"/>
    </source>
</evidence>
<evidence type="ECO:0000259" key="2">
    <source>
        <dbReference type="Pfam" id="PF00188"/>
    </source>
</evidence>
<sequence>MNHRKRRVGVVLCAALALMACGPETGAGFSQITPVTTAAPHALEQEAQIIALINAERAQQGLGALGYNAALATAAQRHASDLAAQNYFSHTGKNGSSVGDRVRAAGYGYCYVSENLSGGYPTAQQAVQGWMQSQGHRANILSPKARDIGIGIAPGGIRVAVFARGC</sequence>
<gene>
    <name evidence="3" type="ORF">CEW89_19090</name>
</gene>
<dbReference type="PANTHER" id="PTHR31157">
    <property type="entry name" value="SCP DOMAIN-CONTAINING PROTEIN"/>
    <property type="match status" value="1"/>
</dbReference>
<keyword evidence="4" id="KW-1185">Reference proteome</keyword>
<dbReference type="STRING" id="1758178.GCA_001550095_00982"/>
<feature type="signal peptide" evidence="1">
    <location>
        <begin position="1"/>
        <end position="26"/>
    </location>
</feature>
<name>A0A291GH57_9RHOB</name>
<dbReference type="OrthoDB" id="9811255at2"/>
<dbReference type="PROSITE" id="PS51257">
    <property type="entry name" value="PROKAR_LIPOPROTEIN"/>
    <property type="match status" value="1"/>
</dbReference>
<feature type="domain" description="SCP" evidence="2">
    <location>
        <begin position="51"/>
        <end position="156"/>
    </location>
</feature>
<evidence type="ECO:0000256" key="1">
    <source>
        <dbReference type="SAM" id="SignalP"/>
    </source>
</evidence>